<evidence type="ECO:0000256" key="1">
    <source>
        <dbReference type="SAM" id="MobiDB-lite"/>
    </source>
</evidence>
<reference evidence="2 3" key="1">
    <citation type="submission" date="2018-11" db="EMBL/GenBank/DDBJ databases">
        <authorList>
            <consortium name="Pathogen Informatics"/>
        </authorList>
    </citation>
    <scope>NUCLEOTIDE SEQUENCE [LARGE SCALE GENOMIC DNA]</scope>
</reference>
<feature type="region of interest" description="Disordered" evidence="1">
    <location>
        <begin position="178"/>
        <end position="199"/>
    </location>
</feature>
<organism evidence="2 3">
    <name type="scientific">Dibothriocephalus latus</name>
    <name type="common">Fish tapeworm</name>
    <name type="synonym">Diphyllobothrium latum</name>
    <dbReference type="NCBI Taxonomy" id="60516"/>
    <lineage>
        <taxon>Eukaryota</taxon>
        <taxon>Metazoa</taxon>
        <taxon>Spiralia</taxon>
        <taxon>Lophotrochozoa</taxon>
        <taxon>Platyhelminthes</taxon>
        <taxon>Cestoda</taxon>
        <taxon>Eucestoda</taxon>
        <taxon>Diphyllobothriidea</taxon>
        <taxon>Diphyllobothriidae</taxon>
        <taxon>Dibothriocephalus</taxon>
    </lineage>
</organism>
<keyword evidence="3" id="KW-1185">Reference proteome</keyword>
<evidence type="ECO:0000313" key="3">
    <source>
        <dbReference type="Proteomes" id="UP000281553"/>
    </source>
</evidence>
<dbReference type="AlphaFoldDB" id="A0A3P7LWN8"/>
<protein>
    <submittedName>
        <fullName evidence="2">Uncharacterized protein</fullName>
    </submittedName>
</protein>
<accession>A0A3P7LWN8</accession>
<feature type="compositionally biased region" description="Acidic residues" evidence="1">
    <location>
        <begin position="179"/>
        <end position="190"/>
    </location>
</feature>
<evidence type="ECO:0000313" key="2">
    <source>
        <dbReference type="EMBL" id="VDN10621.1"/>
    </source>
</evidence>
<gene>
    <name evidence="2" type="ORF">DILT_LOCUS6452</name>
</gene>
<name>A0A3P7LWN8_DIBLA</name>
<dbReference type="Proteomes" id="UP000281553">
    <property type="component" value="Unassembled WGS sequence"/>
</dbReference>
<dbReference type="EMBL" id="UYRU01049540">
    <property type="protein sequence ID" value="VDN10621.1"/>
    <property type="molecule type" value="Genomic_DNA"/>
</dbReference>
<proteinExistence type="predicted"/>
<sequence>MTNLRLICPSQREKKKEMRLAMHVWKPEERRIGRRKIDCGEQVLPPEQRDPKCGLVAGIPGGPERESVHACGLAICRRARKQLCGNCDWLFPDFETSVCRPSGKCTSTRASHYSCNNWGRYDWLMTSNKLETAIPVSVIFDGHGILQLAMPRMFALTTKNAAHSRVYQVVVRVFKTKDEDEDEEEEEEEKEEGKGEKVEHRRTNKSFLYSFVGKFMLLKNELNRHAAVDPRPGVRNSALLYFPPS</sequence>